<reference evidence="7 8" key="1">
    <citation type="journal article" date="2014" name="Genome Announc.">
        <title>Complete Genome Sequence of Mycoplasma bovoculi Strain M165/69T (ATCC 29104).</title>
        <authorList>
            <person name="Calcutt M.J."/>
            <person name="Foecking M.F."/>
        </authorList>
    </citation>
    <scope>NUCLEOTIDE SEQUENCE [LARGE SCALE GENOMIC DNA]</scope>
    <source>
        <strain evidence="7">M165/69</strain>
    </source>
</reference>
<keyword evidence="5 6" id="KW-0949">S-adenosyl-L-methionine</keyword>
<dbReference type="Gene3D" id="3.40.50.150">
    <property type="entry name" value="Vaccinia Virus protein VP39"/>
    <property type="match status" value="1"/>
</dbReference>
<gene>
    <name evidence="7" type="primary">gidB</name>
    <name evidence="6" type="synonym">rsmG</name>
    <name evidence="7" type="ORF">MYB_00200</name>
</gene>
<keyword evidence="3 6" id="KW-0489">Methyltransferase</keyword>
<evidence type="ECO:0000256" key="3">
    <source>
        <dbReference type="ARBA" id="ARBA00022603"/>
    </source>
</evidence>
<feature type="binding site" evidence="6">
    <location>
        <begin position="123"/>
        <end position="124"/>
    </location>
    <ligand>
        <name>S-adenosyl-L-methionine</name>
        <dbReference type="ChEBI" id="CHEBI:59789"/>
    </ligand>
</feature>
<dbReference type="PATRIC" id="fig|743966.3.peg.40"/>
<dbReference type="SUPFAM" id="SSF53335">
    <property type="entry name" value="S-adenosyl-L-methionine-dependent methyltransferases"/>
    <property type="match status" value="1"/>
</dbReference>
<evidence type="ECO:0000313" key="8">
    <source>
        <dbReference type="Proteomes" id="UP000019229"/>
    </source>
</evidence>
<feature type="binding site" evidence="6">
    <location>
        <position position="136"/>
    </location>
    <ligand>
        <name>S-adenosyl-L-methionine</name>
        <dbReference type="ChEBI" id="CHEBI:59789"/>
    </ligand>
</feature>
<sequence>MNYQNKTLKLVGQETFEKLQKYVNLIEHHNKEYNLTGFSGDKLWEEGIYESLVCLDFITNNLKQNNFKLLDIGAGAGFPSIPYLIWKPGTQLTIAEPRKKRCEFLNEVAQNLNLNFEVFCSKVQQNKGSFDIITARAVGSLAMLLDITTNFKNSHLAFIKGPKVFDENKEVNHIFEIKKIKEFENKNIYISFKKI</sequence>
<feature type="binding site" evidence="6">
    <location>
        <position position="73"/>
    </location>
    <ligand>
        <name>S-adenosyl-L-methionine</name>
        <dbReference type="ChEBI" id="CHEBI:59789"/>
    </ligand>
</feature>
<dbReference type="Pfam" id="PF02527">
    <property type="entry name" value="GidB"/>
    <property type="match status" value="1"/>
</dbReference>
<evidence type="ECO:0000256" key="1">
    <source>
        <dbReference type="ARBA" id="ARBA00022490"/>
    </source>
</evidence>
<dbReference type="KEGG" id="mbc:MYB_00200"/>
<keyword evidence="2 6" id="KW-0698">rRNA processing</keyword>
<proteinExistence type="inferred from homology"/>
<organism evidence="7 8">
    <name type="scientific">Mesomycoplasma bovoculi M165/69</name>
    <dbReference type="NCBI Taxonomy" id="743966"/>
    <lineage>
        <taxon>Bacteria</taxon>
        <taxon>Bacillati</taxon>
        <taxon>Mycoplasmatota</taxon>
        <taxon>Mycoplasmoidales</taxon>
        <taxon>Metamycoplasmataceae</taxon>
        <taxon>Mesomycoplasma</taxon>
    </lineage>
</organism>
<evidence type="ECO:0000256" key="5">
    <source>
        <dbReference type="ARBA" id="ARBA00022691"/>
    </source>
</evidence>
<dbReference type="EC" id="2.1.1.-" evidence="6"/>
<evidence type="ECO:0000256" key="4">
    <source>
        <dbReference type="ARBA" id="ARBA00022679"/>
    </source>
</evidence>
<dbReference type="EMBL" id="CP007154">
    <property type="protein sequence ID" value="AHH45052.1"/>
    <property type="molecule type" value="Genomic_DNA"/>
</dbReference>
<dbReference type="InterPro" id="IPR003682">
    <property type="entry name" value="rRNA_ssu_MeTfrase_G"/>
</dbReference>
<dbReference type="AlphaFoldDB" id="W5USD9"/>
<dbReference type="InterPro" id="IPR029063">
    <property type="entry name" value="SAM-dependent_MTases_sf"/>
</dbReference>
<dbReference type="NCBIfam" id="TIGR00138">
    <property type="entry name" value="rsmG_gidB"/>
    <property type="match status" value="1"/>
</dbReference>
<evidence type="ECO:0000256" key="6">
    <source>
        <dbReference type="HAMAP-Rule" id="MF_00074"/>
    </source>
</evidence>
<keyword evidence="8" id="KW-1185">Reference proteome</keyword>
<name>W5USD9_9BACT</name>
<keyword evidence="4 6" id="KW-0808">Transferase</keyword>
<dbReference type="GO" id="GO:0005829">
    <property type="term" value="C:cytosol"/>
    <property type="evidence" value="ECO:0007669"/>
    <property type="project" value="TreeGrafter"/>
</dbReference>
<dbReference type="HAMAP" id="MF_00074">
    <property type="entry name" value="16SrRNA_methyltr_G"/>
    <property type="match status" value="1"/>
</dbReference>
<accession>W5USD9</accession>
<dbReference type="HOGENOM" id="CLU_065341_2_1_14"/>
<dbReference type="PIRSF" id="PIRSF003078">
    <property type="entry name" value="GidB"/>
    <property type="match status" value="1"/>
</dbReference>
<keyword evidence="1 6" id="KW-0963">Cytoplasm</keyword>
<dbReference type="STRING" id="743966.MYB_00200"/>
<dbReference type="PANTHER" id="PTHR31760:SF0">
    <property type="entry name" value="S-ADENOSYL-L-METHIONINE-DEPENDENT METHYLTRANSFERASES SUPERFAMILY PROTEIN"/>
    <property type="match status" value="1"/>
</dbReference>
<comment type="subcellular location">
    <subcellularLocation>
        <location evidence="6">Cytoplasm</location>
    </subcellularLocation>
</comment>
<comment type="function">
    <text evidence="6">Specifically methylates the N7 position of a guanine in 16S rRNA.</text>
</comment>
<evidence type="ECO:0000256" key="2">
    <source>
        <dbReference type="ARBA" id="ARBA00022552"/>
    </source>
</evidence>
<dbReference type="eggNOG" id="COG0357">
    <property type="taxonomic scope" value="Bacteria"/>
</dbReference>
<dbReference type="GO" id="GO:0070043">
    <property type="term" value="F:rRNA (guanine-N7-)-methyltransferase activity"/>
    <property type="evidence" value="ECO:0007669"/>
    <property type="project" value="UniProtKB-UniRule"/>
</dbReference>
<feature type="binding site" evidence="6">
    <location>
        <position position="78"/>
    </location>
    <ligand>
        <name>S-adenosyl-L-methionine</name>
        <dbReference type="ChEBI" id="CHEBI:59789"/>
    </ligand>
</feature>
<comment type="similarity">
    <text evidence="6">Belongs to the methyltransferase superfamily. RNA methyltransferase RsmG family.</text>
</comment>
<comment type="caution">
    <text evidence="6">Lacks conserved residue(s) required for the propagation of feature annotation.</text>
</comment>
<protein>
    <recommendedName>
        <fullName evidence="6">Ribosomal RNA small subunit methyltransferase G</fullName>
        <ecNumber evidence="6">2.1.1.-</ecNumber>
    </recommendedName>
    <alternativeName>
        <fullName evidence="6">16S rRNA 7-methylguanosine methyltransferase</fullName>
        <shortName evidence="6">16S rRNA m7G methyltransferase</shortName>
    </alternativeName>
</protein>
<dbReference type="Proteomes" id="UP000019229">
    <property type="component" value="Chromosome"/>
</dbReference>
<dbReference type="PANTHER" id="PTHR31760">
    <property type="entry name" value="S-ADENOSYL-L-METHIONINE-DEPENDENT METHYLTRANSFERASES SUPERFAMILY PROTEIN"/>
    <property type="match status" value="1"/>
</dbReference>
<evidence type="ECO:0000313" key="7">
    <source>
        <dbReference type="EMBL" id="AHH45052.1"/>
    </source>
</evidence>